<feature type="compositionally biased region" description="Low complexity" evidence="1">
    <location>
        <begin position="12"/>
        <end position="28"/>
    </location>
</feature>
<keyword evidence="2" id="KW-0238">DNA-binding</keyword>
<proteinExistence type="predicted"/>
<gene>
    <name evidence="2" type="ORF">AVDCRST_MAG52-3314</name>
</gene>
<dbReference type="GO" id="GO:0003677">
    <property type="term" value="F:DNA binding"/>
    <property type="evidence" value="ECO:0007669"/>
    <property type="project" value="UniProtKB-KW"/>
</dbReference>
<feature type="compositionally biased region" description="Basic residues" evidence="1">
    <location>
        <begin position="196"/>
        <end position="242"/>
    </location>
</feature>
<feature type="compositionally biased region" description="Basic residues" evidence="1">
    <location>
        <begin position="1"/>
        <end position="11"/>
    </location>
</feature>
<dbReference type="EMBL" id="CADCTN010000225">
    <property type="protein sequence ID" value="CAA9272401.1"/>
    <property type="molecule type" value="Genomic_DNA"/>
</dbReference>
<feature type="non-terminal residue" evidence="2">
    <location>
        <position position="1"/>
    </location>
</feature>
<feature type="region of interest" description="Disordered" evidence="1">
    <location>
        <begin position="1"/>
        <end position="286"/>
    </location>
</feature>
<protein>
    <submittedName>
        <fullName evidence="2">DNA-binding protein</fullName>
    </submittedName>
</protein>
<dbReference type="AlphaFoldDB" id="A0A6J4JAR2"/>
<sequence>ARRSRRPRRFPARAAGPAQPRPGRYPAVSRPPPRPWAAAGGAGGARRAEPGLLQPAGTGTAGQHLGRRPRRPVPGAAARRRRAGPSARPGRPDRTAPLRRQRSGAACRPRPAAADGGAGPPAGRAAGQPRRRPGPQRPADRRPGPPAPARRLVPALPVPGPRRAGAHRQLVGLRLRLRRRPAPGGRPPPRGPAAPRAHRRAPRHRPRRGALVGRPRRPRLRLRSQTHPAPHRRSAVLRRRDRGRSVRAGPAPRRLHHPTGLPHGERPAAAGQLERERHHAPARPPV</sequence>
<evidence type="ECO:0000313" key="2">
    <source>
        <dbReference type="EMBL" id="CAA9272401.1"/>
    </source>
</evidence>
<reference evidence="2" key="1">
    <citation type="submission" date="2020-02" db="EMBL/GenBank/DDBJ databases">
        <authorList>
            <person name="Meier V. D."/>
        </authorList>
    </citation>
    <scope>NUCLEOTIDE SEQUENCE</scope>
    <source>
        <strain evidence="2">AVDCRST_MAG52</strain>
    </source>
</reference>
<organism evidence="2">
    <name type="scientific">uncultured Blastococcus sp</name>
    <dbReference type="NCBI Taxonomy" id="217144"/>
    <lineage>
        <taxon>Bacteria</taxon>
        <taxon>Bacillati</taxon>
        <taxon>Actinomycetota</taxon>
        <taxon>Actinomycetes</taxon>
        <taxon>Geodermatophilales</taxon>
        <taxon>Geodermatophilaceae</taxon>
        <taxon>Blastococcus</taxon>
        <taxon>environmental samples</taxon>
    </lineage>
</organism>
<name>A0A6J4JAR2_9ACTN</name>
<evidence type="ECO:0000256" key="1">
    <source>
        <dbReference type="SAM" id="MobiDB-lite"/>
    </source>
</evidence>
<accession>A0A6J4JAR2</accession>
<feature type="non-terminal residue" evidence="2">
    <location>
        <position position="286"/>
    </location>
</feature>
<feature type="compositionally biased region" description="Low complexity" evidence="1">
    <location>
        <begin position="108"/>
        <end position="128"/>
    </location>
</feature>